<dbReference type="AlphaFoldDB" id="A0A250WZ95"/>
<evidence type="ECO:0000313" key="2">
    <source>
        <dbReference type="EMBL" id="GAX76019.1"/>
    </source>
</evidence>
<feature type="compositionally biased region" description="Polar residues" evidence="1">
    <location>
        <begin position="162"/>
        <end position="171"/>
    </location>
</feature>
<dbReference type="Proteomes" id="UP000232323">
    <property type="component" value="Unassembled WGS sequence"/>
</dbReference>
<keyword evidence="3" id="KW-1185">Reference proteome</keyword>
<reference evidence="2 3" key="1">
    <citation type="submission" date="2017-08" db="EMBL/GenBank/DDBJ databases">
        <title>Acidophilic green algal genome provides insights into adaptation to an acidic environment.</title>
        <authorList>
            <person name="Hirooka S."/>
            <person name="Hirose Y."/>
            <person name="Kanesaki Y."/>
            <person name="Higuchi S."/>
            <person name="Fujiwara T."/>
            <person name="Onuma R."/>
            <person name="Era A."/>
            <person name="Ohbayashi R."/>
            <person name="Uzuka A."/>
            <person name="Nozaki H."/>
            <person name="Yoshikawa H."/>
            <person name="Miyagishima S.Y."/>
        </authorList>
    </citation>
    <scope>NUCLEOTIDE SEQUENCE [LARGE SCALE GENOMIC DNA]</scope>
    <source>
        <strain evidence="2 3">NIES-2499</strain>
    </source>
</reference>
<dbReference type="EMBL" id="BEGY01000015">
    <property type="protein sequence ID" value="GAX76019.1"/>
    <property type="molecule type" value="Genomic_DNA"/>
</dbReference>
<organism evidence="2 3">
    <name type="scientific">Chlamydomonas eustigma</name>
    <dbReference type="NCBI Taxonomy" id="1157962"/>
    <lineage>
        <taxon>Eukaryota</taxon>
        <taxon>Viridiplantae</taxon>
        <taxon>Chlorophyta</taxon>
        <taxon>core chlorophytes</taxon>
        <taxon>Chlorophyceae</taxon>
        <taxon>CS clade</taxon>
        <taxon>Chlamydomonadales</taxon>
        <taxon>Chlamydomonadaceae</taxon>
        <taxon>Chlamydomonas</taxon>
    </lineage>
</organism>
<evidence type="ECO:0000256" key="1">
    <source>
        <dbReference type="SAM" id="MobiDB-lite"/>
    </source>
</evidence>
<gene>
    <name evidence="2" type="ORF">CEUSTIGMA_g3462.t1</name>
</gene>
<protein>
    <submittedName>
        <fullName evidence="2">Uncharacterized protein</fullName>
    </submittedName>
</protein>
<name>A0A250WZ95_9CHLO</name>
<evidence type="ECO:0000313" key="3">
    <source>
        <dbReference type="Proteomes" id="UP000232323"/>
    </source>
</evidence>
<accession>A0A250WZ95</accession>
<feature type="region of interest" description="Disordered" evidence="1">
    <location>
        <begin position="138"/>
        <end position="180"/>
    </location>
</feature>
<proteinExistence type="predicted"/>
<sequence length="180" mass="19926">MPDQNWCAVIDIRLHVLQLDKLLNSLAELRSTAGAEEEDEEEFEDGEWVWWRADDTVNIGLPGAKILSEYNEHPDAKAVQQHSEQDNVRCSEVTVSQQQESCTGQVSRYNLQSGAQSNEANELSSKAVVGWFNNENEQGESVERLSSSNNTNALKIKASEVGNESNSTSPVPTVKEPLHG</sequence>
<feature type="compositionally biased region" description="Polar residues" evidence="1">
    <location>
        <begin position="144"/>
        <end position="153"/>
    </location>
</feature>
<comment type="caution">
    <text evidence="2">The sequence shown here is derived from an EMBL/GenBank/DDBJ whole genome shotgun (WGS) entry which is preliminary data.</text>
</comment>